<keyword evidence="8" id="KW-1185">Reference proteome</keyword>
<dbReference type="HAMAP" id="MF_02071">
    <property type="entry name" value="RlpA"/>
    <property type="match status" value="1"/>
</dbReference>
<dbReference type="NCBIfam" id="TIGR00413">
    <property type="entry name" value="rlpA"/>
    <property type="match status" value="1"/>
</dbReference>
<dbReference type="KEGG" id="fiy:BN1229_v1_0267"/>
<dbReference type="InterPro" id="IPR034718">
    <property type="entry name" value="RlpA"/>
</dbReference>
<dbReference type="Proteomes" id="UP000033187">
    <property type="component" value="Chromosome 1"/>
</dbReference>
<evidence type="ECO:0000313" key="7">
    <source>
        <dbReference type="EMBL" id="CPR15234.1"/>
    </source>
</evidence>
<evidence type="ECO:0000256" key="4">
    <source>
        <dbReference type="RuleBase" id="RU003495"/>
    </source>
</evidence>
<evidence type="ECO:0000313" key="8">
    <source>
        <dbReference type="Proteomes" id="UP000033187"/>
    </source>
</evidence>
<keyword evidence="1 3" id="KW-0456">Lyase</keyword>
<dbReference type="InterPro" id="IPR012997">
    <property type="entry name" value="RplA"/>
</dbReference>
<dbReference type="PANTHER" id="PTHR34183:SF8">
    <property type="entry name" value="ENDOLYTIC PEPTIDOGLYCAN TRANSGLYCOSYLASE RLPA-RELATED"/>
    <property type="match status" value="1"/>
</dbReference>
<dbReference type="GO" id="GO:0071555">
    <property type="term" value="P:cell wall organization"/>
    <property type="evidence" value="ECO:0007669"/>
    <property type="project" value="UniProtKB-KW"/>
</dbReference>
<feature type="domain" description="RlpA-like protein double-psi beta-barrel" evidence="6">
    <location>
        <begin position="96"/>
        <end position="181"/>
    </location>
</feature>
<keyword evidence="3" id="KW-0732">Signal</keyword>
<accession>A0A0D6JA12</accession>
<dbReference type="EC" id="4.2.2.-" evidence="3"/>
<evidence type="ECO:0000256" key="3">
    <source>
        <dbReference type="HAMAP-Rule" id="MF_02071"/>
    </source>
</evidence>
<dbReference type="PANTHER" id="PTHR34183">
    <property type="entry name" value="ENDOLYTIC PEPTIDOGLYCAN TRANSGLYCOSYLASE RLPA"/>
    <property type="match status" value="1"/>
</dbReference>
<dbReference type="InterPro" id="IPR036908">
    <property type="entry name" value="RlpA-like_sf"/>
</dbReference>
<name>A0A0D6JA12_9HYPH</name>
<keyword evidence="7" id="KW-0449">Lipoprotein</keyword>
<evidence type="ECO:0000256" key="1">
    <source>
        <dbReference type="ARBA" id="ARBA00023239"/>
    </source>
</evidence>
<dbReference type="AlphaFoldDB" id="A0A0D6JA12"/>
<dbReference type="InterPro" id="IPR009009">
    <property type="entry name" value="RlpA-like_DPBB"/>
</dbReference>
<dbReference type="Pfam" id="PF03330">
    <property type="entry name" value="DPBB_1"/>
    <property type="match status" value="1"/>
</dbReference>
<gene>
    <name evidence="3" type="primary">rlpA</name>
    <name evidence="7" type="ORF">YBN1229_v1_0267</name>
</gene>
<dbReference type="RefSeq" id="WP_046475718.1">
    <property type="nucleotide sequence ID" value="NZ_LN829118.1"/>
</dbReference>
<evidence type="ECO:0000256" key="5">
    <source>
        <dbReference type="SAM" id="MobiDB-lite"/>
    </source>
</evidence>
<dbReference type="SUPFAM" id="SSF50685">
    <property type="entry name" value="Barwin-like endoglucanases"/>
    <property type="match status" value="1"/>
</dbReference>
<comment type="function">
    <text evidence="3">Lytic transglycosylase with a strong preference for naked glycan strands that lack stem peptides.</text>
</comment>
<organism evidence="7 8">
    <name type="scientific">Candidatus Filomicrobium marinum</name>
    <dbReference type="NCBI Taxonomy" id="1608628"/>
    <lineage>
        <taxon>Bacteria</taxon>
        <taxon>Pseudomonadati</taxon>
        <taxon>Pseudomonadota</taxon>
        <taxon>Alphaproteobacteria</taxon>
        <taxon>Hyphomicrobiales</taxon>
        <taxon>Hyphomicrobiaceae</taxon>
        <taxon>Filomicrobium</taxon>
    </lineage>
</organism>
<protein>
    <recommendedName>
        <fullName evidence="3">Endolytic peptidoglycan transglycosylase RlpA</fullName>
        <ecNumber evidence="3">4.2.2.-</ecNumber>
    </recommendedName>
</protein>
<dbReference type="KEGG" id="fil:BN1229_v1_0263"/>
<feature type="region of interest" description="Disordered" evidence="5">
    <location>
        <begin position="42"/>
        <end position="92"/>
    </location>
</feature>
<dbReference type="EMBL" id="LN829119">
    <property type="protein sequence ID" value="CPR15234.1"/>
    <property type="molecule type" value="Genomic_DNA"/>
</dbReference>
<comment type="similarity">
    <text evidence="3 4">Belongs to the RlpA family.</text>
</comment>
<feature type="compositionally biased region" description="Polar residues" evidence="5">
    <location>
        <begin position="43"/>
        <end position="52"/>
    </location>
</feature>
<dbReference type="GO" id="GO:0000270">
    <property type="term" value="P:peptidoglycan metabolic process"/>
    <property type="evidence" value="ECO:0007669"/>
    <property type="project" value="UniProtKB-UniRule"/>
</dbReference>
<reference evidence="8" key="1">
    <citation type="submission" date="2015-02" db="EMBL/GenBank/DDBJ databases">
        <authorList>
            <person name="Chooi Y.-H."/>
        </authorList>
    </citation>
    <scope>NUCLEOTIDE SEQUENCE [LARGE SCALE GENOMIC DNA]</scope>
    <source>
        <strain evidence="8">strain Y</strain>
    </source>
</reference>
<proteinExistence type="inferred from homology"/>
<sequence length="188" mass="19945" precursor="true">MRKLITGLFVAAMSFGVVEAQASQQTWKCVGASYVCGGASKSKLGTSAPKQPSASYSTKKKTKKYSAKSSGKKTYSKAAKKSGSSKTAYRSTGHKASGKASYYWQPQRVASGGWFNPNAMTAAHKTLPFGTRVRVTNHHNGRSVVVKINDRGPYVKGRIIDLSKAAAHSIGMQNAGVVPVSIEVLGKS</sequence>
<feature type="signal peptide" evidence="3">
    <location>
        <begin position="1"/>
        <end position="22"/>
    </location>
</feature>
<feature type="compositionally biased region" description="Basic residues" evidence="5">
    <location>
        <begin position="58"/>
        <end position="80"/>
    </location>
</feature>
<dbReference type="Gene3D" id="2.40.40.10">
    <property type="entry name" value="RlpA-like domain"/>
    <property type="match status" value="1"/>
</dbReference>
<feature type="chain" id="PRO_5009983281" description="Endolytic peptidoglycan transglycosylase RlpA" evidence="3">
    <location>
        <begin position="23"/>
        <end position="188"/>
    </location>
</feature>
<dbReference type="GO" id="GO:0008932">
    <property type="term" value="F:lytic endotransglycosylase activity"/>
    <property type="evidence" value="ECO:0007669"/>
    <property type="project" value="UniProtKB-UniRule"/>
</dbReference>
<keyword evidence="2 3" id="KW-0961">Cell wall biogenesis/degradation</keyword>
<evidence type="ECO:0000259" key="6">
    <source>
        <dbReference type="Pfam" id="PF03330"/>
    </source>
</evidence>
<dbReference type="CDD" id="cd22268">
    <property type="entry name" value="DPBB_RlpA-like"/>
    <property type="match status" value="1"/>
</dbReference>
<evidence type="ECO:0000256" key="2">
    <source>
        <dbReference type="ARBA" id="ARBA00023316"/>
    </source>
</evidence>